<dbReference type="PANTHER" id="PTHR33375">
    <property type="entry name" value="CHROMOSOME-PARTITIONING PROTEIN PARB-RELATED"/>
    <property type="match status" value="1"/>
</dbReference>
<dbReference type="InterPro" id="IPR050336">
    <property type="entry name" value="Chromosome_partition/occlusion"/>
</dbReference>
<dbReference type="Proteomes" id="UP000238801">
    <property type="component" value="Unassembled WGS sequence"/>
</dbReference>
<evidence type="ECO:0000313" key="4">
    <source>
        <dbReference type="Proteomes" id="UP000238801"/>
    </source>
</evidence>
<dbReference type="InterPro" id="IPR004437">
    <property type="entry name" value="ParB/RepB/Spo0J"/>
</dbReference>
<comment type="similarity">
    <text evidence="1">Belongs to the ParB family.</text>
</comment>
<sequence>MSRHSDVYGNLDIGEEAGKGRGGARFLKRANALDARVSGTLEEKTLHWVDPALCRMWEGHNREYDLLTEARCRDLIDGIRAQGRQEFPAIVRATGEEGAPYEVICGARRHFAVSWLRANGYAQFKYLVEVRDLSDEEAFRLADIENRDREDISDFERARDYAKAVKLYYGGEQKRMAERLEVSPAWLSRYLQLAKLPRAVVEAYADLTHLKERHARALAPLLKADPARQAVLDEAEGLRAVQAMRREDGKPLLDGAAVLLRLQKAGKGGGAPAAGQGGTVYAPGGGQGVTVFRKRDRTVIELPKDATGEEAQRWIEGFLAAEYD</sequence>
<dbReference type="InterPro" id="IPR003115">
    <property type="entry name" value="ParB_N"/>
</dbReference>
<dbReference type="InterPro" id="IPR040873">
    <property type="entry name" value="SoPB_HTH"/>
</dbReference>
<dbReference type="SUPFAM" id="SSF110849">
    <property type="entry name" value="ParB/Sulfiredoxin"/>
    <property type="match status" value="1"/>
</dbReference>
<gene>
    <name evidence="3" type="ORF">BCF33_2707</name>
</gene>
<comment type="caution">
    <text evidence="3">The sequence shown here is derived from an EMBL/GenBank/DDBJ whole genome shotgun (WGS) entry which is preliminary data.</text>
</comment>
<organism evidence="3 4">
    <name type="scientific">Hasllibacter halocynthiae</name>
    <dbReference type="NCBI Taxonomy" id="595589"/>
    <lineage>
        <taxon>Bacteria</taxon>
        <taxon>Pseudomonadati</taxon>
        <taxon>Pseudomonadota</taxon>
        <taxon>Alphaproteobacteria</taxon>
        <taxon>Rhodobacterales</taxon>
        <taxon>Roseobacteraceae</taxon>
        <taxon>Hasllibacter</taxon>
    </lineage>
</organism>
<dbReference type="GO" id="GO:0007059">
    <property type="term" value="P:chromosome segregation"/>
    <property type="evidence" value="ECO:0007669"/>
    <property type="project" value="TreeGrafter"/>
</dbReference>
<dbReference type="CDD" id="cd16405">
    <property type="entry name" value="RepB_like_N"/>
    <property type="match status" value="1"/>
</dbReference>
<dbReference type="InterPro" id="IPR036086">
    <property type="entry name" value="ParB/Sulfiredoxin_sf"/>
</dbReference>
<accession>A0A2T0WZJ7</accession>
<dbReference type="Pfam" id="PF18090">
    <property type="entry name" value="SoPB_HTH"/>
    <property type="match status" value="1"/>
</dbReference>
<dbReference type="OrthoDB" id="7190674at2"/>
<feature type="domain" description="ParB-like N-terminal" evidence="2">
    <location>
        <begin position="47"/>
        <end position="147"/>
    </location>
</feature>
<protein>
    <submittedName>
        <fullName evidence="3">ParB family chromosome partitioning protein</fullName>
    </submittedName>
</protein>
<dbReference type="SMART" id="SM00470">
    <property type="entry name" value="ParB"/>
    <property type="match status" value="1"/>
</dbReference>
<dbReference type="InterPro" id="IPR037972">
    <property type="entry name" value="RepB_N"/>
</dbReference>
<dbReference type="AlphaFoldDB" id="A0A2T0WZJ7"/>
<dbReference type="RefSeq" id="WP_106161714.1">
    <property type="nucleotide sequence ID" value="NZ_PVTT01000003.1"/>
</dbReference>
<evidence type="ECO:0000313" key="3">
    <source>
        <dbReference type="EMBL" id="PRY92014.1"/>
    </source>
</evidence>
<evidence type="ECO:0000256" key="1">
    <source>
        <dbReference type="ARBA" id="ARBA00006295"/>
    </source>
</evidence>
<keyword evidence="4" id="KW-1185">Reference proteome</keyword>
<proteinExistence type="inferred from homology"/>
<dbReference type="SUPFAM" id="SSF109709">
    <property type="entry name" value="KorB DNA-binding domain-like"/>
    <property type="match status" value="1"/>
</dbReference>
<dbReference type="PANTHER" id="PTHR33375:SF1">
    <property type="entry name" value="CHROMOSOME-PARTITIONING PROTEIN PARB-RELATED"/>
    <property type="match status" value="1"/>
</dbReference>
<evidence type="ECO:0000259" key="2">
    <source>
        <dbReference type="SMART" id="SM00470"/>
    </source>
</evidence>
<dbReference type="NCBIfam" id="TIGR00180">
    <property type="entry name" value="parB_part"/>
    <property type="match status" value="1"/>
</dbReference>
<reference evidence="3 4" key="1">
    <citation type="submission" date="2018-03" db="EMBL/GenBank/DDBJ databases">
        <title>Genomic Encyclopedia of Archaeal and Bacterial Type Strains, Phase II (KMG-II): from individual species to whole genera.</title>
        <authorList>
            <person name="Goeker M."/>
        </authorList>
    </citation>
    <scope>NUCLEOTIDE SEQUENCE [LARGE SCALE GENOMIC DNA]</scope>
    <source>
        <strain evidence="3 4">DSM 29318</strain>
    </source>
</reference>
<dbReference type="Gene3D" id="1.10.10.2830">
    <property type="match status" value="1"/>
</dbReference>
<dbReference type="EMBL" id="PVTT01000003">
    <property type="protein sequence ID" value="PRY92014.1"/>
    <property type="molecule type" value="Genomic_DNA"/>
</dbReference>
<dbReference type="GO" id="GO:0003677">
    <property type="term" value="F:DNA binding"/>
    <property type="evidence" value="ECO:0007669"/>
    <property type="project" value="InterPro"/>
</dbReference>
<name>A0A2T0WZJ7_9RHOB</name>
<dbReference type="GO" id="GO:0005694">
    <property type="term" value="C:chromosome"/>
    <property type="evidence" value="ECO:0007669"/>
    <property type="project" value="TreeGrafter"/>
</dbReference>